<evidence type="ECO:0000256" key="3">
    <source>
        <dbReference type="ARBA" id="ARBA00022989"/>
    </source>
</evidence>
<protein>
    <submittedName>
        <fullName evidence="8">Threonine/serine exporter family protein</fullName>
    </submittedName>
</protein>
<evidence type="ECO:0000256" key="5">
    <source>
        <dbReference type="ARBA" id="ARBA00034125"/>
    </source>
</evidence>
<evidence type="ECO:0000313" key="8">
    <source>
        <dbReference type="EMBL" id="MBA1138650.1"/>
    </source>
</evidence>
<evidence type="ECO:0000259" key="7">
    <source>
        <dbReference type="Pfam" id="PF12821"/>
    </source>
</evidence>
<comment type="caution">
    <text evidence="8">The sequence shown here is derived from an EMBL/GenBank/DDBJ whole genome shotgun (WGS) entry which is preliminary data.</text>
</comment>
<name>A0A838AZD3_9HYPH</name>
<dbReference type="AlphaFoldDB" id="A0A838AZD3"/>
<keyword evidence="3 6" id="KW-1133">Transmembrane helix</keyword>
<reference evidence="8 9" key="1">
    <citation type="submission" date="2020-07" db="EMBL/GenBank/DDBJ databases">
        <title>Definition of the novel symbiovar canariense within Mesorhizobium novociceri, a new species of genus Mesorhizobium nodulating Cicer canariense in the Caldera de Taburiente National Park (La Palma, Canary Islands).</title>
        <authorList>
            <person name="Leon-Barrios M."/>
            <person name="Perez-Yepez J."/>
            <person name="Flores-Felix J.D."/>
            <person name="Ramirez-Baena M.H."/>
            <person name="Pulido-Suarez L."/>
            <person name="Igual J.M."/>
            <person name="Velazquez E."/>
            <person name="Peix A."/>
        </authorList>
    </citation>
    <scope>NUCLEOTIDE SEQUENCE [LARGE SCALE GENOMIC DNA]</scope>
    <source>
        <strain evidence="8 9">CCANP35</strain>
    </source>
</reference>
<proteinExistence type="inferred from homology"/>
<comment type="subcellular location">
    <subcellularLocation>
        <location evidence="1">Membrane</location>
        <topology evidence="1">Multi-pass membrane protein</topology>
    </subcellularLocation>
</comment>
<sequence length="136" mass="14227">MQCLPMRNGHQDVQAALKKRPATCRRNCTPLAQHFKMPVITFALPGVVAMIPGAYAFCAGIGGLGIMDAGADAPLALIGDTIGLAITAILMTAAIAVGLLLALAAPFVTSTQQSTRPELRDSFFRALIAIGPRVRV</sequence>
<feature type="transmembrane region" description="Helical" evidence="6">
    <location>
        <begin position="39"/>
        <end position="62"/>
    </location>
</feature>
<gene>
    <name evidence="8" type="ORF">H0241_00065</name>
</gene>
<feature type="transmembrane region" description="Helical" evidence="6">
    <location>
        <begin position="82"/>
        <end position="108"/>
    </location>
</feature>
<dbReference type="InterPro" id="IPR024528">
    <property type="entry name" value="ThrE_2"/>
</dbReference>
<evidence type="ECO:0000256" key="4">
    <source>
        <dbReference type="ARBA" id="ARBA00023136"/>
    </source>
</evidence>
<dbReference type="EMBL" id="JACDTY010000001">
    <property type="protein sequence ID" value="MBA1138650.1"/>
    <property type="molecule type" value="Genomic_DNA"/>
</dbReference>
<feature type="domain" description="Threonine/Serine exporter ThrE" evidence="7">
    <location>
        <begin position="31"/>
        <end position="102"/>
    </location>
</feature>
<keyword evidence="4 6" id="KW-0472">Membrane</keyword>
<comment type="similarity">
    <text evidence="5">Belongs to the ThrE exporter (TC 2.A.79) family.</text>
</comment>
<accession>A0A838AZD3</accession>
<keyword evidence="2 6" id="KW-0812">Transmembrane</keyword>
<dbReference type="RefSeq" id="WP_181055408.1">
    <property type="nucleotide sequence ID" value="NZ_JACDTY010000001.1"/>
</dbReference>
<evidence type="ECO:0000256" key="1">
    <source>
        <dbReference type="ARBA" id="ARBA00004141"/>
    </source>
</evidence>
<dbReference type="GO" id="GO:0016020">
    <property type="term" value="C:membrane"/>
    <property type="evidence" value="ECO:0007669"/>
    <property type="project" value="UniProtKB-SubCell"/>
</dbReference>
<evidence type="ECO:0000256" key="2">
    <source>
        <dbReference type="ARBA" id="ARBA00022692"/>
    </source>
</evidence>
<evidence type="ECO:0000313" key="9">
    <source>
        <dbReference type="Proteomes" id="UP000558284"/>
    </source>
</evidence>
<keyword evidence="9" id="KW-1185">Reference proteome</keyword>
<organism evidence="8 9">
    <name type="scientific">Mesorhizobium neociceri</name>
    <dbReference type="NCBI Taxonomy" id="1307853"/>
    <lineage>
        <taxon>Bacteria</taxon>
        <taxon>Pseudomonadati</taxon>
        <taxon>Pseudomonadota</taxon>
        <taxon>Alphaproteobacteria</taxon>
        <taxon>Hyphomicrobiales</taxon>
        <taxon>Phyllobacteriaceae</taxon>
        <taxon>Mesorhizobium</taxon>
    </lineage>
</organism>
<dbReference type="Pfam" id="PF12821">
    <property type="entry name" value="ThrE_2"/>
    <property type="match status" value="1"/>
</dbReference>
<dbReference type="Proteomes" id="UP000558284">
    <property type="component" value="Unassembled WGS sequence"/>
</dbReference>
<evidence type="ECO:0000256" key="6">
    <source>
        <dbReference type="SAM" id="Phobius"/>
    </source>
</evidence>